<gene>
    <name evidence="1" type="ORF">H8R05_11395</name>
</gene>
<dbReference type="RefSeq" id="WP_158595685.1">
    <property type="nucleotide sequence ID" value="NZ_CAKXPM010000031.1"/>
</dbReference>
<reference evidence="1 2" key="1">
    <citation type="submission" date="2020-08" db="EMBL/GenBank/DDBJ databases">
        <authorList>
            <person name="Liu C."/>
            <person name="Sun Q."/>
        </authorList>
    </citation>
    <scope>NUCLEOTIDE SEQUENCE [LARGE SCALE GENOMIC DNA]</scope>
    <source>
        <strain evidence="1 2">22A2-44</strain>
    </source>
</reference>
<sequence length="315" mass="34075">MEFQHRMLRAVVAGIVDKALRDLPRDPKRSLRNLVDLGDSCAKGPQQKLFFARAHAALQSPASPYYQLAADAVNWVDPRALRAMGVNLGASGLTWGVGRLRQEEAARGGHLPWMLLLDGPARADSPVPREANALGCYTFVLRGADAREACALAARWPESAFFAELPAAQITPETAALLEKAPNLAVSVDVTPETDASEAFGLLHAARRFYGFAAACTSRTADALLDGAFLDRMRAGHCLYGCFRCPTGEPALEDRLCRTVNGDRGRRKGRPLLLIDFRRDVQSVAEAVSPGSRALRVNPALPLGPQLSPRSENVI</sequence>
<organism evidence="1 2">
    <name type="scientific">Anaerotruncus massiliensis</name>
    <name type="common">ex Togo et al. 2019</name>
    <dbReference type="NCBI Taxonomy" id="1673720"/>
    <lineage>
        <taxon>Bacteria</taxon>
        <taxon>Bacillati</taxon>
        <taxon>Bacillota</taxon>
        <taxon>Clostridia</taxon>
        <taxon>Eubacteriales</taxon>
        <taxon>Oscillospiraceae</taxon>
        <taxon>Anaerotruncus</taxon>
    </lineage>
</organism>
<comment type="caution">
    <text evidence="1">The sequence shown here is derived from an EMBL/GenBank/DDBJ whole genome shotgun (WGS) entry which is preliminary data.</text>
</comment>
<keyword evidence="2" id="KW-1185">Reference proteome</keyword>
<evidence type="ECO:0000313" key="2">
    <source>
        <dbReference type="Proteomes" id="UP000602181"/>
    </source>
</evidence>
<dbReference type="EMBL" id="JACOIH010000023">
    <property type="protein sequence ID" value="MBC3939512.1"/>
    <property type="molecule type" value="Genomic_DNA"/>
</dbReference>
<dbReference type="Proteomes" id="UP000602181">
    <property type="component" value="Unassembled WGS sequence"/>
</dbReference>
<accession>A0ABR7AGQ9</accession>
<protein>
    <submittedName>
        <fullName evidence="1">Uncharacterized protein</fullName>
    </submittedName>
</protein>
<name>A0ABR7AGQ9_9FIRM</name>
<proteinExistence type="predicted"/>
<evidence type="ECO:0000313" key="1">
    <source>
        <dbReference type="EMBL" id="MBC3939512.1"/>
    </source>
</evidence>